<reference evidence="2" key="1">
    <citation type="submission" date="2015-04" db="UniProtKB">
        <authorList>
            <consortium name="EnsemblPlants"/>
        </authorList>
    </citation>
    <scope>IDENTIFICATION</scope>
</reference>
<evidence type="ECO:0000313" key="2">
    <source>
        <dbReference type="EnsemblPlants" id="OPUNC06G24950.1"/>
    </source>
</evidence>
<proteinExistence type="predicted"/>
<protein>
    <submittedName>
        <fullName evidence="2">Uncharacterized protein</fullName>
    </submittedName>
</protein>
<evidence type="ECO:0000313" key="3">
    <source>
        <dbReference type="Proteomes" id="UP000026962"/>
    </source>
</evidence>
<dbReference type="Gramene" id="OPUNC06G24950.1">
    <property type="protein sequence ID" value="OPUNC06G24950.1"/>
    <property type="gene ID" value="OPUNC06G24950"/>
</dbReference>
<accession>A0A0E0LFM1</accession>
<name>A0A0E0LFM1_ORYPU</name>
<dbReference type="AlphaFoldDB" id="A0A0E0LFM1"/>
<dbReference type="EnsemblPlants" id="OPUNC06G24950.1">
    <property type="protein sequence ID" value="OPUNC06G24950.1"/>
    <property type="gene ID" value="OPUNC06G24950"/>
</dbReference>
<feature type="compositionally biased region" description="Basic and acidic residues" evidence="1">
    <location>
        <begin position="106"/>
        <end position="125"/>
    </location>
</feature>
<feature type="region of interest" description="Disordered" evidence="1">
    <location>
        <begin position="98"/>
        <end position="125"/>
    </location>
</feature>
<organism evidence="2">
    <name type="scientific">Oryza punctata</name>
    <name type="common">Red rice</name>
    <dbReference type="NCBI Taxonomy" id="4537"/>
    <lineage>
        <taxon>Eukaryota</taxon>
        <taxon>Viridiplantae</taxon>
        <taxon>Streptophyta</taxon>
        <taxon>Embryophyta</taxon>
        <taxon>Tracheophyta</taxon>
        <taxon>Spermatophyta</taxon>
        <taxon>Magnoliopsida</taxon>
        <taxon>Liliopsida</taxon>
        <taxon>Poales</taxon>
        <taxon>Poaceae</taxon>
        <taxon>BOP clade</taxon>
        <taxon>Oryzoideae</taxon>
        <taxon>Oryzeae</taxon>
        <taxon>Oryzinae</taxon>
        <taxon>Oryza</taxon>
    </lineage>
</organism>
<dbReference type="Proteomes" id="UP000026962">
    <property type="component" value="Chromosome 6"/>
</dbReference>
<evidence type="ECO:0000256" key="1">
    <source>
        <dbReference type="SAM" id="MobiDB-lite"/>
    </source>
</evidence>
<reference evidence="2" key="2">
    <citation type="submission" date="2018-05" db="EMBL/GenBank/DDBJ databases">
        <title>OpunRS2 (Oryza punctata Reference Sequence Version 2).</title>
        <authorList>
            <person name="Zhang J."/>
            <person name="Kudrna D."/>
            <person name="Lee S."/>
            <person name="Talag J."/>
            <person name="Welchert J."/>
            <person name="Wing R.A."/>
        </authorList>
    </citation>
    <scope>NUCLEOTIDE SEQUENCE [LARGE SCALE GENOMIC DNA]</scope>
</reference>
<dbReference type="OMA" id="AEITAWT"/>
<keyword evidence="3" id="KW-1185">Reference proteome</keyword>
<feature type="region of interest" description="Disordered" evidence="1">
    <location>
        <begin position="1"/>
        <end position="30"/>
    </location>
</feature>
<sequence length="125" mass="12661">MGTPEVAGGSVGGRPRTARSADAPTVTMDGEDGLDVAAAAAVEGGSTRAEMASWTALTVAADVASTSAWAATKSSREADSSAGRSVFRIAEVAASVTEVTAAERAGSSKDDMRAGERREVEQKRD</sequence>
<dbReference type="HOGENOM" id="CLU_1996335_0_0_1"/>